<gene>
    <name evidence="1" type="ORF">NCTC9426_02171</name>
</gene>
<dbReference type="EMBL" id="UGPZ01000003">
    <property type="protein sequence ID" value="STY93441.1"/>
    <property type="molecule type" value="Genomic_DNA"/>
</dbReference>
<dbReference type="RefSeq" id="WP_115369771.1">
    <property type="nucleotide sequence ID" value="NZ_CP087796.1"/>
</dbReference>
<reference evidence="1 2" key="1">
    <citation type="submission" date="2018-06" db="EMBL/GenBank/DDBJ databases">
        <authorList>
            <consortium name="Pathogen Informatics"/>
            <person name="Doyle S."/>
        </authorList>
    </citation>
    <scope>NUCLEOTIDE SEQUENCE [LARGE SCALE GENOMIC DNA]</scope>
    <source>
        <strain evidence="1 2">NCTC9426</strain>
    </source>
</reference>
<dbReference type="Proteomes" id="UP000254133">
    <property type="component" value="Unassembled WGS sequence"/>
</dbReference>
<organism evidence="1 2">
    <name type="scientific">Moraxella bovis</name>
    <dbReference type="NCBI Taxonomy" id="476"/>
    <lineage>
        <taxon>Bacteria</taxon>
        <taxon>Pseudomonadati</taxon>
        <taxon>Pseudomonadota</taxon>
        <taxon>Gammaproteobacteria</taxon>
        <taxon>Moraxellales</taxon>
        <taxon>Moraxellaceae</taxon>
        <taxon>Moraxella</taxon>
    </lineage>
</organism>
<proteinExistence type="predicted"/>
<dbReference type="AlphaFoldDB" id="A0A378PY10"/>
<evidence type="ECO:0000313" key="1">
    <source>
        <dbReference type="EMBL" id="STY93441.1"/>
    </source>
</evidence>
<name>A0A378PY10_MORBO</name>
<protein>
    <submittedName>
        <fullName evidence="1">Uncharacterized protein</fullName>
    </submittedName>
</protein>
<accession>A0A378PY10</accession>
<evidence type="ECO:0000313" key="2">
    <source>
        <dbReference type="Proteomes" id="UP000254133"/>
    </source>
</evidence>
<sequence length="363" mass="40459">MWQIISSSQPNSPVVAGENGQLLTMLDACLIDGFNSQTASSYQDGVLTFGIFHGYIKNQYITISDNSGQANYRIKDVSDNQVVLYDKPNLQGVITTKITPLGWESIFGANDPLRRAYRSKNEKSTKTVLFLDMTYPENHGYHATNPARRAMITLCEDMTTLGVPINDYTASINNKLTNPNGSLFINQAKQYDKRHRVVRNQPTQWLVCGDDKLFFLFINFSPNGTILKMNIFGDFVAIEGRECAGFWGNISNDDRASRNTDGLNDEQGILINGQTFNFNTYKHNRSGIGSVKYKEVLIAMPTYVVADNAIVGLVPYLYSFIQGIYRSKLENTWVEDIFLVKAGSAGTGGDGGTIWGVSRDWQA</sequence>